<gene>
    <name evidence="2" type="ORF">A2V81_00515</name>
</gene>
<dbReference type="Pfam" id="PF13274">
    <property type="entry name" value="SocA_Panacea"/>
    <property type="match status" value="1"/>
</dbReference>
<dbReference type="AlphaFoldDB" id="A0A1F4XKN9"/>
<evidence type="ECO:0000313" key="3">
    <source>
        <dbReference type="Proteomes" id="UP000177614"/>
    </source>
</evidence>
<evidence type="ECO:0000259" key="1">
    <source>
        <dbReference type="Pfam" id="PF13274"/>
    </source>
</evidence>
<reference evidence="2 3" key="1">
    <citation type="journal article" date="2016" name="Nat. Commun.">
        <title>Thousands of microbial genomes shed light on interconnected biogeochemical processes in an aquifer system.</title>
        <authorList>
            <person name="Anantharaman K."/>
            <person name="Brown C.T."/>
            <person name="Hug L.A."/>
            <person name="Sharon I."/>
            <person name="Castelle C.J."/>
            <person name="Probst A.J."/>
            <person name="Thomas B.C."/>
            <person name="Singh A."/>
            <person name="Wilkins M.J."/>
            <person name="Karaoz U."/>
            <person name="Brodie E.L."/>
            <person name="Williams K.H."/>
            <person name="Hubbard S.S."/>
            <person name="Banfield J.F."/>
        </authorList>
    </citation>
    <scope>NUCLEOTIDE SEQUENCE [LARGE SCALE GENOMIC DNA]</scope>
</reference>
<evidence type="ECO:0000313" key="2">
    <source>
        <dbReference type="EMBL" id="OGC82209.1"/>
    </source>
</evidence>
<dbReference type="STRING" id="1817814.A2V81_00515"/>
<dbReference type="EMBL" id="MEWR01000009">
    <property type="protein sequence ID" value="OGC82209.1"/>
    <property type="molecule type" value="Genomic_DNA"/>
</dbReference>
<dbReference type="InterPro" id="IPR025272">
    <property type="entry name" value="SocA_Panacea"/>
</dbReference>
<organism evidence="2 3">
    <name type="scientific">Candidatus Abawacabacteria bacterium RBG_16_42_10</name>
    <dbReference type="NCBI Taxonomy" id="1817814"/>
    <lineage>
        <taxon>Bacteria</taxon>
        <taxon>Candidatus Abawacaibacteriota</taxon>
    </lineage>
</organism>
<comment type="caution">
    <text evidence="2">The sequence shown here is derived from an EMBL/GenBank/DDBJ whole genome shotgun (WGS) entry which is preliminary data.</text>
</comment>
<feature type="domain" description="Antitoxin SocA-like Panacea" evidence="1">
    <location>
        <begin position="29"/>
        <end position="128"/>
    </location>
</feature>
<protein>
    <recommendedName>
        <fullName evidence="1">Antitoxin SocA-like Panacea domain-containing protein</fullName>
    </recommendedName>
</protein>
<proteinExistence type="predicted"/>
<dbReference type="Proteomes" id="UP000177614">
    <property type="component" value="Unassembled WGS sequence"/>
</dbReference>
<sequence>MLKKPPLKIDDLILFILSNSNPNMGIKKLNKLAFLLEFTYLFEHETPLTGANYAALQMGPVIDDYKDLMKRLVKEKKVCENDKADTGKSDYLPLKKPTIDVDLASFLNAVLDKYKELSAKQLEDLTHGLDSYNITIHESNDKMGGVIDKDLALLDSSLSLDDL</sequence>
<name>A0A1F4XKN9_9BACT</name>
<accession>A0A1F4XKN9</accession>